<accession>A0A9D1FXY7</accession>
<comment type="caution">
    <text evidence="1">The sequence shown here is derived from an EMBL/GenBank/DDBJ whole genome shotgun (WGS) entry which is preliminary data.</text>
</comment>
<dbReference type="AlphaFoldDB" id="A0A9D1FXY7"/>
<protein>
    <submittedName>
        <fullName evidence="1">Uncharacterized protein</fullName>
    </submittedName>
</protein>
<reference evidence="1" key="1">
    <citation type="submission" date="2020-10" db="EMBL/GenBank/DDBJ databases">
        <authorList>
            <person name="Gilroy R."/>
        </authorList>
    </citation>
    <scope>NUCLEOTIDE SEQUENCE</scope>
    <source>
        <strain evidence="1">CHK152-2994</strain>
    </source>
</reference>
<sequence>MASLVSILSNVFAPQQSTPAISAPAISTTTSSNPFSNNPFVNYNGNRFSSATYAKNQPVKGGYFAGYYNGKQNIVGQRLFIEV</sequence>
<name>A0A9D1FXY7_9BACT</name>
<evidence type="ECO:0000313" key="2">
    <source>
        <dbReference type="Proteomes" id="UP000824139"/>
    </source>
</evidence>
<dbReference type="Proteomes" id="UP000824139">
    <property type="component" value="Unassembled WGS sequence"/>
</dbReference>
<reference evidence="1" key="2">
    <citation type="journal article" date="2021" name="PeerJ">
        <title>Extensive microbial diversity within the chicken gut microbiome revealed by metagenomics and culture.</title>
        <authorList>
            <person name="Gilroy R."/>
            <person name="Ravi A."/>
            <person name="Getino M."/>
            <person name="Pursley I."/>
            <person name="Horton D.L."/>
            <person name="Alikhan N.F."/>
            <person name="Baker D."/>
            <person name="Gharbi K."/>
            <person name="Hall N."/>
            <person name="Watson M."/>
            <person name="Adriaenssens E.M."/>
            <person name="Foster-Nyarko E."/>
            <person name="Jarju S."/>
            <person name="Secka A."/>
            <person name="Antonio M."/>
            <person name="Oren A."/>
            <person name="Chaudhuri R.R."/>
            <person name="La Ragione R."/>
            <person name="Hildebrand F."/>
            <person name="Pallen M.J."/>
        </authorList>
    </citation>
    <scope>NUCLEOTIDE SEQUENCE</scope>
    <source>
        <strain evidence="1">CHK152-2994</strain>
    </source>
</reference>
<dbReference type="EMBL" id="DVJO01000171">
    <property type="protein sequence ID" value="HIS83506.1"/>
    <property type="molecule type" value="Genomic_DNA"/>
</dbReference>
<evidence type="ECO:0000313" key="1">
    <source>
        <dbReference type="EMBL" id="HIS83506.1"/>
    </source>
</evidence>
<proteinExistence type="predicted"/>
<organism evidence="1 2">
    <name type="scientific">Candidatus Scatenecus faecavium</name>
    <dbReference type="NCBI Taxonomy" id="2840915"/>
    <lineage>
        <taxon>Bacteria</taxon>
        <taxon>Candidatus Scatenecus</taxon>
    </lineage>
</organism>
<gene>
    <name evidence="1" type="ORF">IAD41_07880</name>
</gene>